<dbReference type="SUPFAM" id="SSF56655">
    <property type="entry name" value="Carbohydrate phosphatase"/>
    <property type="match status" value="1"/>
</dbReference>
<name>A0AAW5HPQ6_9CORY</name>
<evidence type="ECO:0000256" key="2">
    <source>
        <dbReference type="ARBA" id="ARBA00022801"/>
    </source>
</evidence>
<dbReference type="InterPro" id="IPR000760">
    <property type="entry name" value="Inositol_monophosphatase-like"/>
</dbReference>
<dbReference type="Proteomes" id="UP001205920">
    <property type="component" value="Unassembled WGS sequence"/>
</dbReference>
<dbReference type="Gene3D" id="3.30.540.10">
    <property type="entry name" value="Fructose-1,6-Bisphosphatase, subunit A, domain 1"/>
    <property type="match status" value="1"/>
</dbReference>
<evidence type="ECO:0000256" key="4">
    <source>
        <dbReference type="PIRSR" id="PIRSR600760-2"/>
    </source>
</evidence>
<dbReference type="GO" id="GO:0046872">
    <property type="term" value="F:metal ion binding"/>
    <property type="evidence" value="ECO:0007669"/>
    <property type="project" value="UniProtKB-KW"/>
</dbReference>
<evidence type="ECO:0000313" key="5">
    <source>
        <dbReference type="EMBL" id="MCO6393454.1"/>
    </source>
</evidence>
<sequence length="274" mass="28450">MRDLQAYRAIALEAVDEAAELFRTHIGAAPALFKGEGDFATEADLAIETLLRKRLTEATGIPVFGEEHGGDLNAEACWVLDPVDGTSNYSCGNPMCAILVALLIDGQPVVAVTDMPLLGHRMHAISGEPVVLDGDPLPALPQGVDPSTTAAQVGVATVGSDDRAAFPAEGRLAFVGELAATSLRPRMTGSVGVDLAFVASGVFQASVSFSPHVWDNAAGVLFGRCAGATVTDVYGQPWEMSSMGAVIGTNAAHATALATVQRCFESPDRQSASR</sequence>
<dbReference type="Pfam" id="PF00459">
    <property type="entry name" value="Inositol_P"/>
    <property type="match status" value="1"/>
</dbReference>
<keyword evidence="6" id="KW-1185">Reference proteome</keyword>
<evidence type="ECO:0000256" key="3">
    <source>
        <dbReference type="ARBA" id="ARBA00022842"/>
    </source>
</evidence>
<dbReference type="GO" id="GO:0007165">
    <property type="term" value="P:signal transduction"/>
    <property type="evidence" value="ECO:0007669"/>
    <property type="project" value="TreeGrafter"/>
</dbReference>
<keyword evidence="3 4" id="KW-0460">Magnesium</keyword>
<comment type="cofactor">
    <cofactor evidence="4">
        <name>Mg(2+)</name>
        <dbReference type="ChEBI" id="CHEBI:18420"/>
    </cofactor>
</comment>
<dbReference type="InterPro" id="IPR020583">
    <property type="entry name" value="Inositol_monoP_metal-BS"/>
</dbReference>
<feature type="binding site" evidence="4">
    <location>
        <position position="215"/>
    </location>
    <ligand>
        <name>Mg(2+)</name>
        <dbReference type="ChEBI" id="CHEBI:18420"/>
        <label>1</label>
        <note>catalytic</note>
    </ligand>
</feature>
<dbReference type="Gene3D" id="3.40.190.80">
    <property type="match status" value="1"/>
</dbReference>
<keyword evidence="1 4" id="KW-0479">Metal-binding</keyword>
<gene>
    <name evidence="5" type="ORF">JMN37_00420</name>
</gene>
<feature type="binding site" evidence="4">
    <location>
        <position position="84"/>
    </location>
    <ligand>
        <name>Mg(2+)</name>
        <dbReference type="ChEBI" id="CHEBI:18420"/>
        <label>1</label>
        <note>catalytic</note>
    </ligand>
</feature>
<keyword evidence="2" id="KW-0378">Hydrolase</keyword>
<dbReference type="PANTHER" id="PTHR20854">
    <property type="entry name" value="INOSITOL MONOPHOSPHATASE"/>
    <property type="match status" value="1"/>
</dbReference>
<evidence type="ECO:0000313" key="6">
    <source>
        <dbReference type="Proteomes" id="UP001205920"/>
    </source>
</evidence>
<proteinExistence type="predicted"/>
<feature type="binding site" evidence="4">
    <location>
        <position position="66"/>
    </location>
    <ligand>
        <name>Mg(2+)</name>
        <dbReference type="ChEBI" id="CHEBI:18420"/>
        <label>1</label>
        <note>catalytic</note>
    </ligand>
</feature>
<dbReference type="GO" id="GO:0006020">
    <property type="term" value="P:inositol metabolic process"/>
    <property type="evidence" value="ECO:0007669"/>
    <property type="project" value="TreeGrafter"/>
</dbReference>
<dbReference type="CDD" id="cd01637">
    <property type="entry name" value="IMPase_like"/>
    <property type="match status" value="1"/>
</dbReference>
<evidence type="ECO:0000256" key="1">
    <source>
        <dbReference type="ARBA" id="ARBA00022723"/>
    </source>
</evidence>
<dbReference type="PROSITE" id="PS00629">
    <property type="entry name" value="IMP_1"/>
    <property type="match status" value="1"/>
</dbReference>
<protein>
    <submittedName>
        <fullName evidence="5">Inositol monophosphatase</fullName>
    </submittedName>
</protein>
<dbReference type="AlphaFoldDB" id="A0AAW5HPQ6"/>
<reference evidence="5 6" key="1">
    <citation type="submission" date="2021-01" db="EMBL/GenBank/DDBJ databases">
        <title>Identification and Characterization of Corynebacterium sp.</title>
        <authorList>
            <person name="Luo Q."/>
            <person name="Qu P."/>
            <person name="Chen Q."/>
        </authorList>
    </citation>
    <scope>NUCLEOTIDE SEQUENCE [LARGE SCALE GENOMIC DNA]</scope>
    <source>
        <strain evidence="5 6">MC-18</strain>
    </source>
</reference>
<comment type="caution">
    <text evidence="5">The sequence shown here is derived from an EMBL/GenBank/DDBJ whole genome shotgun (WGS) entry which is preliminary data.</text>
</comment>
<organism evidence="5 6">
    <name type="scientific">Corynebacterium lipophilum</name>
    <dbReference type="NCBI Taxonomy" id="2804918"/>
    <lineage>
        <taxon>Bacteria</taxon>
        <taxon>Bacillati</taxon>
        <taxon>Actinomycetota</taxon>
        <taxon>Actinomycetes</taxon>
        <taxon>Mycobacteriales</taxon>
        <taxon>Corynebacteriaceae</taxon>
        <taxon>Corynebacterium</taxon>
    </lineage>
</organism>
<accession>A0AAW5HPQ6</accession>
<dbReference type="GO" id="GO:0008934">
    <property type="term" value="F:inositol monophosphate 1-phosphatase activity"/>
    <property type="evidence" value="ECO:0007669"/>
    <property type="project" value="TreeGrafter"/>
</dbReference>
<dbReference type="PANTHER" id="PTHR20854:SF4">
    <property type="entry name" value="INOSITOL-1-MONOPHOSPHATASE-RELATED"/>
    <property type="match status" value="1"/>
</dbReference>
<dbReference type="RefSeq" id="WP_071572489.1">
    <property type="nucleotide sequence ID" value="NZ_JAEUWV010000001.1"/>
</dbReference>
<dbReference type="PRINTS" id="PR00377">
    <property type="entry name" value="IMPHPHTASES"/>
</dbReference>
<feature type="binding site" evidence="4">
    <location>
        <position position="81"/>
    </location>
    <ligand>
        <name>Mg(2+)</name>
        <dbReference type="ChEBI" id="CHEBI:18420"/>
        <label>1</label>
        <note>catalytic</note>
    </ligand>
</feature>
<dbReference type="EMBL" id="JAEUWV010000001">
    <property type="protein sequence ID" value="MCO6393454.1"/>
    <property type="molecule type" value="Genomic_DNA"/>
</dbReference>